<sequence length="690" mass="77697">MPHDLLSHVATSFSSHRSSPSSNNSTKRRLALEDDPTVLPPALSSYSIQCLNERTKTSTLPSQITGKYELDFPDSSSKRDNTLRNKLAAHFTNESTRSREISNSFTNLSEDRSSINTAATTTPGSKTFEDLRSKRKRRFGKSLGPPKRGTDFVQESTPIGDELSPKIESKFNITPQHKSLSEIIPKAPSLERFSPLLKKNHSSIDAEDTITKRIEARRREQMEQEFVKKEKENELAELKIKKLEQIAALQSPYEEHKSKEFQEPKQSRMPLREIPVNSAVDVFRKPKAPKSAISPSPNVQSNSMIPPAQPVFRNTLQDFPKPPQQPQASSQNQQQVLPSAPIPPKAHYDRPQHSGNKRALIINDKSYEKLELIGKGGSSKVYRVRSLNNNCVYALKKVELGQFEDVSGFKGEIDLLTKLKSCERVVTLVDYATTESSLYLIMEKGDLDLAEVLQYRLKLDAPLDLNFVKYHTIEMFKCIKDVHDAGIVHSDLKPANFLFVRGMLKIIDFGIANAVPDHTINVYRENQIGTPNYMAPEAICESNYTSARIWKVGKPSDIWSIGCILYQFIYGKAPFAGYSGNQKLMAITNPHIKISFPSSGIGNTPVPVSAIELMKNCLHRDPNDRWTIEQCLTCDFLSPKIVSENFIREVVHQSINYGYNSRISGDGMTSDRYDALVDSVMKQIQNLNYS</sequence>
<dbReference type="Pfam" id="PF00069">
    <property type="entry name" value="Pkinase"/>
    <property type="match status" value="1"/>
</dbReference>
<dbReference type="AlphaFoldDB" id="A0A1D8PTW7"/>
<dbReference type="GO" id="GO:0033316">
    <property type="term" value="P:meiotic spindle assembly checkpoint signaling"/>
    <property type="evidence" value="ECO:0000318"/>
    <property type="project" value="GO_Central"/>
</dbReference>
<keyword evidence="12" id="KW-1185">Reference proteome</keyword>
<dbReference type="PANTHER" id="PTHR22974:SF21">
    <property type="entry name" value="DUAL SPECIFICITY PROTEIN KINASE TTK"/>
    <property type="match status" value="1"/>
</dbReference>
<dbReference type="InParanoid" id="A0A1D8PTW7"/>
<dbReference type="GO" id="GO:0007094">
    <property type="term" value="P:mitotic spindle assembly checkpoint signaling"/>
    <property type="evidence" value="ECO:0000315"/>
    <property type="project" value="CGD"/>
</dbReference>
<dbReference type="GO" id="GO:0034501">
    <property type="term" value="P:protein localization to kinetochore"/>
    <property type="evidence" value="ECO:0000318"/>
    <property type="project" value="GO_Central"/>
</dbReference>
<dbReference type="GO" id="GO:0007059">
    <property type="term" value="P:chromosome segregation"/>
    <property type="evidence" value="ECO:0000318"/>
    <property type="project" value="GO_Central"/>
</dbReference>
<dbReference type="GO" id="GO:0030474">
    <property type="term" value="P:spindle pole body duplication"/>
    <property type="evidence" value="ECO:0007669"/>
    <property type="project" value="EnsemblFungi"/>
</dbReference>
<dbReference type="EMBL" id="CP017630">
    <property type="protein sequence ID" value="AOW31566.1"/>
    <property type="molecule type" value="Genomic_DNA"/>
</dbReference>
<dbReference type="GO" id="GO:0000776">
    <property type="term" value="C:kinetochore"/>
    <property type="evidence" value="ECO:0000318"/>
    <property type="project" value="GO_Central"/>
</dbReference>
<dbReference type="PANTHER" id="PTHR22974">
    <property type="entry name" value="MIXED LINEAGE PROTEIN KINASE"/>
    <property type="match status" value="1"/>
</dbReference>
<dbReference type="Gene3D" id="3.30.200.20">
    <property type="entry name" value="Phosphorylase Kinase, domain 1"/>
    <property type="match status" value="1"/>
</dbReference>
<dbReference type="RefSeq" id="XP_716428.1">
    <property type="nucleotide sequence ID" value="XM_711335.1"/>
</dbReference>
<dbReference type="KEGG" id="cal:CAALFM_CR08960CA"/>
<dbReference type="SUPFAM" id="SSF56112">
    <property type="entry name" value="Protein kinase-like (PK-like)"/>
    <property type="match status" value="1"/>
</dbReference>
<dbReference type="STRING" id="237561.A0A1D8PTW7"/>
<dbReference type="PROSITE" id="PS00108">
    <property type="entry name" value="PROTEIN_KINASE_ST"/>
    <property type="match status" value="1"/>
</dbReference>
<dbReference type="CGD" id="CAL0000200652">
    <property type="gene designation" value="MPS1"/>
</dbReference>
<dbReference type="GO" id="GO:0043515">
    <property type="term" value="F:kinetochore binding"/>
    <property type="evidence" value="ECO:0007669"/>
    <property type="project" value="EnsemblFungi"/>
</dbReference>
<dbReference type="FunFam" id="3.30.200.20:FF:000131">
    <property type="entry name" value="Dual specificity protein kinase TTK"/>
    <property type="match status" value="1"/>
</dbReference>
<organism evidence="11 12">
    <name type="scientific">Candida albicans (strain SC5314 / ATCC MYA-2876)</name>
    <name type="common">Yeast</name>
    <dbReference type="NCBI Taxonomy" id="237561"/>
    <lineage>
        <taxon>Eukaryota</taxon>
        <taxon>Fungi</taxon>
        <taxon>Dikarya</taxon>
        <taxon>Ascomycota</taxon>
        <taxon>Saccharomycotina</taxon>
        <taxon>Pichiomycetes</taxon>
        <taxon>Debaryomycetaceae</taxon>
        <taxon>Candida/Lodderomyces clade</taxon>
        <taxon>Candida</taxon>
    </lineage>
</organism>
<evidence type="ECO:0000256" key="1">
    <source>
        <dbReference type="ARBA" id="ARBA00022527"/>
    </source>
</evidence>
<dbReference type="GO" id="GO:0005524">
    <property type="term" value="F:ATP binding"/>
    <property type="evidence" value="ECO:0007669"/>
    <property type="project" value="UniProtKB-UniRule"/>
</dbReference>
<reference evidence="11 12" key="3">
    <citation type="journal article" date="2013" name="Genome Biol.">
        <title>Assembly of a phased diploid Candida albicans genome facilitates allele-specific measurements and provides a simple model for repeat and indel structure.</title>
        <authorList>
            <person name="Muzzey D."/>
            <person name="Schwartz K."/>
            <person name="Weissman J.S."/>
            <person name="Sherlock G."/>
        </authorList>
    </citation>
    <scope>NUCLEOTIDE SEQUENCE [LARGE SCALE GENOMIC DNA]</scope>
    <source>
        <strain evidence="12">SC5314 / ATCC MYA-2876</strain>
    </source>
</reference>
<dbReference type="GO" id="GO:0005816">
    <property type="term" value="C:spindle pole body"/>
    <property type="evidence" value="ECO:0007669"/>
    <property type="project" value="EnsemblFungi"/>
</dbReference>
<evidence type="ECO:0000256" key="7">
    <source>
        <dbReference type="SAM" id="Coils"/>
    </source>
</evidence>
<dbReference type="Gene3D" id="1.10.510.10">
    <property type="entry name" value="Transferase(Phosphotransferase) domain 1"/>
    <property type="match status" value="1"/>
</dbReference>
<evidence type="ECO:0000256" key="6">
    <source>
        <dbReference type="PROSITE-ProRule" id="PRU10141"/>
    </source>
</evidence>
<feature type="region of interest" description="Disordered" evidence="8">
    <location>
        <begin position="94"/>
        <end position="161"/>
    </location>
</feature>
<dbReference type="PROSITE" id="PS50011">
    <property type="entry name" value="PROTEIN_KINASE_DOM"/>
    <property type="match status" value="1"/>
</dbReference>
<dbReference type="InterPro" id="IPR000719">
    <property type="entry name" value="Prot_kinase_dom"/>
</dbReference>
<keyword evidence="3 6" id="KW-0547">Nucleotide-binding</keyword>
<evidence type="ECO:0000313" key="12">
    <source>
        <dbReference type="Proteomes" id="UP000000559"/>
    </source>
</evidence>
<feature type="compositionally biased region" description="Polar residues" evidence="8">
    <location>
        <begin position="101"/>
        <end position="125"/>
    </location>
</feature>
<proteinExistence type="predicted"/>
<dbReference type="GO" id="GO:0031134">
    <property type="term" value="P:sister chromatid biorientation"/>
    <property type="evidence" value="ECO:0007669"/>
    <property type="project" value="EnsemblFungi"/>
</dbReference>
<feature type="compositionally biased region" description="Low complexity" evidence="8">
    <location>
        <begin position="12"/>
        <end position="25"/>
    </location>
</feature>
<evidence type="ECO:0000256" key="4">
    <source>
        <dbReference type="ARBA" id="ARBA00022777"/>
    </source>
</evidence>
<dbReference type="eggNOG" id="KOG0596">
    <property type="taxonomic scope" value="Eukaryota"/>
</dbReference>
<name>A0A1D8PTW7_CANAL</name>
<protein>
    <submittedName>
        <fullName evidence="11">Serine/threonine/tyrosine protein kinase</fullName>
    </submittedName>
</protein>
<reference evidence="11 12" key="1">
    <citation type="journal article" date="2004" name="Proc. Natl. Acad. Sci. U.S.A.">
        <title>The diploid genome sequence of Candida albicans.</title>
        <authorList>
            <person name="Jones T."/>
            <person name="Federspiel N.A."/>
            <person name="Chibana H."/>
            <person name="Dungan J."/>
            <person name="Kalman S."/>
            <person name="Magee B.B."/>
            <person name="Newport G."/>
            <person name="Thorstenson Y.R."/>
            <person name="Agabian N."/>
            <person name="Magee P.T."/>
            <person name="Davis R.W."/>
            <person name="Scherer S."/>
        </authorList>
    </citation>
    <scope>NUCLEOTIDE SEQUENCE [LARGE SCALE GENOMIC DNA]</scope>
    <source>
        <strain evidence="12">SC5314 / ATCC MYA-2876</strain>
    </source>
</reference>
<dbReference type="InterPro" id="IPR017441">
    <property type="entry name" value="Protein_kinase_ATP_BS"/>
</dbReference>
<evidence type="ECO:0000256" key="8">
    <source>
        <dbReference type="SAM" id="MobiDB-lite"/>
    </source>
</evidence>
<dbReference type="InterPro" id="IPR011009">
    <property type="entry name" value="Kinase-like_dom_sf"/>
</dbReference>
<feature type="region of interest" description="Disordered" evidence="8">
    <location>
        <begin position="283"/>
        <end position="359"/>
    </location>
</feature>
<evidence type="ECO:0000256" key="2">
    <source>
        <dbReference type="ARBA" id="ARBA00022679"/>
    </source>
</evidence>
<dbReference type="GO" id="GO:0030447">
    <property type="term" value="P:filamentous growth"/>
    <property type="evidence" value="ECO:0007669"/>
    <property type="project" value="UniProtKB-ARBA"/>
</dbReference>
<feature type="region of interest" description="Disordered" evidence="8">
    <location>
        <begin position="1"/>
        <end position="28"/>
    </location>
</feature>
<evidence type="ECO:0000259" key="9">
    <source>
        <dbReference type="PROSITE" id="PS50011"/>
    </source>
</evidence>
<dbReference type="GO" id="GO:0005634">
    <property type="term" value="C:nucleus"/>
    <property type="evidence" value="ECO:0000318"/>
    <property type="project" value="GO_Central"/>
</dbReference>
<dbReference type="OMA" id="YTSARIW"/>
<keyword evidence="2" id="KW-0808">Transferase</keyword>
<dbReference type="GO" id="GO:0034599">
    <property type="term" value="P:cellular response to oxidative stress"/>
    <property type="evidence" value="ECO:0000315"/>
    <property type="project" value="CGD"/>
</dbReference>
<dbReference type="GO" id="GO:0004674">
    <property type="term" value="F:protein serine/threonine kinase activity"/>
    <property type="evidence" value="ECO:0000318"/>
    <property type="project" value="GO_Central"/>
</dbReference>
<evidence type="ECO:0000313" key="10">
    <source>
        <dbReference type="CGD" id="CAL0000200652"/>
    </source>
</evidence>
<evidence type="ECO:0000313" key="11">
    <source>
        <dbReference type="EMBL" id="AOW31566.1"/>
    </source>
</evidence>
<dbReference type="VEuPathDB" id="FungiDB:CR_08960C_A"/>
<dbReference type="SMART" id="SM00220">
    <property type="entry name" value="S_TKc"/>
    <property type="match status" value="1"/>
</dbReference>
<dbReference type="InterPro" id="IPR008271">
    <property type="entry name" value="Ser/Thr_kinase_AS"/>
</dbReference>
<dbReference type="GO" id="GO:0004712">
    <property type="term" value="F:protein serine/threonine/tyrosine kinase activity"/>
    <property type="evidence" value="ECO:0000318"/>
    <property type="project" value="GO_Central"/>
</dbReference>
<dbReference type="GO" id="GO:0051988">
    <property type="term" value="P:regulation of attachment of spindle microtubules to kinetochore"/>
    <property type="evidence" value="ECO:0007669"/>
    <property type="project" value="EnsemblFungi"/>
</dbReference>
<dbReference type="GeneID" id="3641888"/>
<feature type="compositionally biased region" description="Low complexity" evidence="8">
    <location>
        <begin position="326"/>
        <end position="335"/>
    </location>
</feature>
<dbReference type="GO" id="GO:0051225">
    <property type="term" value="P:spindle assembly"/>
    <property type="evidence" value="ECO:0007669"/>
    <property type="project" value="EnsemblFungi"/>
</dbReference>
<evidence type="ECO:0000256" key="3">
    <source>
        <dbReference type="ARBA" id="ARBA00022741"/>
    </source>
</evidence>
<dbReference type="OrthoDB" id="20524at2759"/>
<keyword evidence="1" id="KW-0723">Serine/threonine-protein kinase</keyword>
<feature type="coiled-coil region" evidence="7">
    <location>
        <begin position="212"/>
        <end position="248"/>
    </location>
</feature>
<keyword evidence="7" id="KW-0175">Coiled coil</keyword>
<dbReference type="PROSITE" id="PS00107">
    <property type="entry name" value="PROTEIN_KINASE_ATP"/>
    <property type="match status" value="1"/>
</dbReference>
<evidence type="ECO:0000256" key="5">
    <source>
        <dbReference type="ARBA" id="ARBA00022840"/>
    </source>
</evidence>
<accession>A0A1D8PTW7</accession>
<reference evidence="11 12" key="2">
    <citation type="journal article" date="2007" name="Genome Biol.">
        <title>Assembly of the Candida albicans genome into sixteen supercontigs aligned on the eight chromosomes.</title>
        <authorList>
            <person name="van het Hoog M."/>
            <person name="Rast T.J."/>
            <person name="Martchenko M."/>
            <person name="Grindle S."/>
            <person name="Dignard D."/>
            <person name="Hogues H."/>
            <person name="Cuomo C."/>
            <person name="Berriman M."/>
            <person name="Scherer S."/>
            <person name="Magee B.B."/>
            <person name="Whiteway M."/>
            <person name="Chibana H."/>
            <person name="Nantel A."/>
            <person name="Magee P.T."/>
        </authorList>
    </citation>
    <scope>GENOME REANNOTATION</scope>
    <source>
        <strain evidence="12">SC5314 / ATCC MYA-2876</strain>
    </source>
</reference>
<feature type="domain" description="Protein kinase" evidence="9">
    <location>
        <begin position="367"/>
        <end position="637"/>
    </location>
</feature>
<keyword evidence="4 11" id="KW-0418">Kinase</keyword>
<keyword evidence="5 6" id="KW-0067">ATP-binding</keyword>
<feature type="binding site" evidence="6">
    <location>
        <position position="396"/>
    </location>
    <ligand>
        <name>ATP</name>
        <dbReference type="ChEBI" id="CHEBI:30616"/>
    </ligand>
</feature>
<dbReference type="Proteomes" id="UP000000559">
    <property type="component" value="Chromosome R"/>
</dbReference>
<gene>
    <name evidence="10 11" type="primary">MPS1</name>
    <name evidence="11" type="ordered locus">CAALFM_CR08960CA</name>
    <name evidence="10" type="ordered locus">orf19.7293</name>
</gene>
<dbReference type="SMR" id="A0A1D8PTW7"/>
<dbReference type="GO" id="GO:0005777">
    <property type="term" value="C:peroxisome"/>
    <property type="evidence" value="ECO:0007669"/>
    <property type="project" value="EnsemblFungi"/>
</dbReference>